<evidence type="ECO:0000313" key="3">
    <source>
        <dbReference type="Proteomes" id="UP000072083"/>
    </source>
</evidence>
<sequence>MIGTNFLQLDTEISNWCVMSRYRSMLHTPCYTRAQRKNIESMLDISFELREKEIRQSLVKGFVYEYVLFYIVRYCPICIAKGFHSYVHQLYFTKYCYIHTKEEMKDTCPMCGNHVLSNTLSRTPPFQCCCGYNFTFRYELNDLLEFWKIKPKLFEVPNFHKKTYYVYPVNCSEIPETFLSELYYNNSKQLFNTIRKQTFSTLSPEIKIHSSNKILKKAYIDFRNRIKNLNLINEEVALKKFDSEFLTFKIYYFRILHHQEIQFLRYSGRFRHIKWFEEWPKSEFIREYFVDFLIALSNKFSRIDYTQYNWIVYHFMMYLQSEVMNYILNELPSWQPRPFFYKIEEIGKENRIEISLKYNSF</sequence>
<evidence type="ECO:0000313" key="2">
    <source>
        <dbReference type="EMBL" id="MCR1232299.1"/>
    </source>
</evidence>
<organism evidence="1 3">
    <name type="scientific">Streptococcus suis</name>
    <dbReference type="NCBI Taxonomy" id="1307"/>
    <lineage>
        <taxon>Bacteria</taxon>
        <taxon>Bacillati</taxon>
        <taxon>Bacillota</taxon>
        <taxon>Bacilli</taxon>
        <taxon>Lactobacillales</taxon>
        <taxon>Streptococcaceae</taxon>
        <taxon>Streptococcus</taxon>
    </lineage>
</organism>
<dbReference type="AlphaFoldDB" id="A0A0Z8DYI0"/>
<dbReference type="EMBL" id="JANJPK010000007">
    <property type="protein sequence ID" value="MCR1232299.1"/>
    <property type="molecule type" value="Genomic_DNA"/>
</dbReference>
<evidence type="ECO:0000313" key="1">
    <source>
        <dbReference type="EMBL" id="CYU51937.1"/>
    </source>
</evidence>
<dbReference type="Proteomes" id="UP000072083">
    <property type="component" value="Unassembled WGS sequence"/>
</dbReference>
<protein>
    <submittedName>
        <fullName evidence="1">Uncharacterized protein</fullName>
    </submittedName>
</protein>
<gene>
    <name evidence="1" type="ORF">ERS132406_00045</name>
    <name evidence="2" type="ORF">NQD44_04045</name>
</gene>
<reference evidence="2" key="2">
    <citation type="submission" date="2022-07" db="EMBL/GenBank/DDBJ databases">
        <authorList>
            <person name="Peng Z."/>
        </authorList>
    </citation>
    <scope>NUCLEOTIDE SEQUENCE</scope>
    <source>
        <strain evidence="2">2022WUSS069</strain>
    </source>
</reference>
<dbReference type="RefSeq" id="WP_044758670.1">
    <property type="nucleotide sequence ID" value="NZ_CEEJ01000027.1"/>
</dbReference>
<reference evidence="1 3" key="1">
    <citation type="submission" date="2016-02" db="EMBL/GenBank/DDBJ databases">
        <authorList>
            <consortium name="Pathogen Informatics"/>
        </authorList>
    </citation>
    <scope>NUCLEOTIDE SEQUENCE [LARGE SCALE GENOMIC DNA]</scope>
    <source>
        <strain evidence="1 3">LSS44</strain>
    </source>
</reference>
<accession>A0A0Z8DYI0</accession>
<dbReference type="Proteomes" id="UP001206089">
    <property type="component" value="Unassembled WGS sequence"/>
</dbReference>
<name>A0A0Z8DYI0_STRSU</name>
<dbReference type="EMBL" id="FIGZ01000001">
    <property type="protein sequence ID" value="CYU51937.1"/>
    <property type="molecule type" value="Genomic_DNA"/>
</dbReference>
<proteinExistence type="predicted"/>